<evidence type="ECO:0000256" key="1">
    <source>
        <dbReference type="ARBA" id="ARBA00011028"/>
    </source>
</evidence>
<sequence length="305" mass="33909">MNLSATIKRLVLGTVAALLWLFGGAISALAGPKVVASIFPLYDFVREVGGKRVEAHLLLPPGAEPHSWEPRPSDVLAIYRADLLVVMGAGLEPWLDDILSGLKKREVRIMVASRGAKLIYLKGEKHHRAVDPHLWLDLDWDQRIVLSLAEELTRLDPSGKEYYQHRARRYAQALAQLDQRYAKGLSRCRSRTILVAGHGAYGYLARRYGLRQVALFGLSPEAEPSPRKMIEILTLARSLKAEAIFFETRANRRLAQALSDEAGLKALVLNPGASLTQEELQKGTTFLTIMEENLRALRTGLSCLP</sequence>
<accession>A0A6G7PVP3</accession>
<gene>
    <name evidence="5" type="ORF">G4V39_05495</name>
</gene>
<proteinExistence type="inferred from homology"/>
<dbReference type="PANTHER" id="PTHR42953">
    <property type="entry name" value="HIGH-AFFINITY ZINC UPTAKE SYSTEM PROTEIN ZNUA-RELATED"/>
    <property type="match status" value="1"/>
</dbReference>
<dbReference type="InterPro" id="IPR006128">
    <property type="entry name" value="Lipoprotein_PsaA-like"/>
</dbReference>
<keyword evidence="2 4" id="KW-0813">Transport</keyword>
<protein>
    <submittedName>
        <fullName evidence="5">Zinc ABC transporter substrate-binding protein</fullName>
    </submittedName>
</protein>
<dbReference type="AlphaFoldDB" id="A0A6G7PVP3"/>
<organism evidence="5 6">
    <name type="scientific">Thermosulfuriphilus ammonigenes</name>
    <dbReference type="NCBI Taxonomy" id="1936021"/>
    <lineage>
        <taxon>Bacteria</taxon>
        <taxon>Pseudomonadati</taxon>
        <taxon>Thermodesulfobacteriota</taxon>
        <taxon>Thermodesulfobacteria</taxon>
        <taxon>Thermodesulfobacteriales</taxon>
        <taxon>Thermodesulfobacteriaceae</taxon>
        <taxon>Thermosulfuriphilus</taxon>
    </lineage>
</organism>
<dbReference type="GO" id="GO:0046872">
    <property type="term" value="F:metal ion binding"/>
    <property type="evidence" value="ECO:0007669"/>
    <property type="project" value="InterPro"/>
</dbReference>
<dbReference type="PRINTS" id="PR00691">
    <property type="entry name" value="ADHESINB"/>
</dbReference>
<dbReference type="InterPro" id="IPR006127">
    <property type="entry name" value="ZnuA-like"/>
</dbReference>
<dbReference type="GO" id="GO:0007155">
    <property type="term" value="P:cell adhesion"/>
    <property type="evidence" value="ECO:0007669"/>
    <property type="project" value="InterPro"/>
</dbReference>
<dbReference type="Proteomes" id="UP000502179">
    <property type="component" value="Chromosome"/>
</dbReference>
<keyword evidence="3" id="KW-0732">Signal</keyword>
<dbReference type="InterPro" id="IPR006129">
    <property type="entry name" value="AdhesinB"/>
</dbReference>
<keyword evidence="6" id="KW-1185">Reference proteome</keyword>
<dbReference type="InterPro" id="IPR050492">
    <property type="entry name" value="Bact_metal-bind_prot9"/>
</dbReference>
<evidence type="ECO:0000313" key="6">
    <source>
        <dbReference type="Proteomes" id="UP000502179"/>
    </source>
</evidence>
<dbReference type="PRINTS" id="PR00690">
    <property type="entry name" value="ADHESNFAMILY"/>
</dbReference>
<evidence type="ECO:0000256" key="2">
    <source>
        <dbReference type="ARBA" id="ARBA00022448"/>
    </source>
</evidence>
<name>A0A6G7PVP3_9BACT</name>
<comment type="similarity">
    <text evidence="1 4">Belongs to the bacterial solute-binding protein 9 family.</text>
</comment>
<dbReference type="SUPFAM" id="SSF53807">
    <property type="entry name" value="Helical backbone' metal receptor"/>
    <property type="match status" value="1"/>
</dbReference>
<evidence type="ECO:0000313" key="5">
    <source>
        <dbReference type="EMBL" id="QIJ71755.1"/>
    </source>
</evidence>
<reference evidence="5 6" key="1">
    <citation type="submission" date="2020-02" db="EMBL/GenBank/DDBJ databases">
        <title>Genome analysis of Thermosulfuriphilus ammonigenes ST65T, an anaerobic thermophilic chemolithoautotrophic bacterium isolated from a deep-sea hydrothermal vent.</title>
        <authorList>
            <person name="Slobodkina G."/>
            <person name="Allioux M."/>
            <person name="Merkel A."/>
            <person name="Alain K."/>
            <person name="Jebbar M."/>
            <person name="Slobodkin A."/>
        </authorList>
    </citation>
    <scope>NUCLEOTIDE SEQUENCE [LARGE SCALE GENOMIC DNA]</scope>
    <source>
        <strain evidence="5 6">ST65</strain>
    </source>
</reference>
<evidence type="ECO:0000256" key="4">
    <source>
        <dbReference type="RuleBase" id="RU003512"/>
    </source>
</evidence>
<dbReference type="GO" id="GO:0030001">
    <property type="term" value="P:metal ion transport"/>
    <property type="evidence" value="ECO:0007669"/>
    <property type="project" value="InterPro"/>
</dbReference>
<dbReference type="PANTHER" id="PTHR42953:SF3">
    <property type="entry name" value="HIGH-AFFINITY ZINC UPTAKE SYSTEM PROTEIN ZNUA"/>
    <property type="match status" value="1"/>
</dbReference>
<dbReference type="Gene3D" id="3.40.50.1980">
    <property type="entry name" value="Nitrogenase molybdenum iron protein domain"/>
    <property type="match status" value="2"/>
</dbReference>
<dbReference type="RefSeq" id="WP_166031973.1">
    <property type="nucleotide sequence ID" value="NZ_CP048877.1"/>
</dbReference>
<dbReference type="Pfam" id="PF01297">
    <property type="entry name" value="ZnuA"/>
    <property type="match status" value="1"/>
</dbReference>
<evidence type="ECO:0000256" key="3">
    <source>
        <dbReference type="ARBA" id="ARBA00022729"/>
    </source>
</evidence>
<dbReference type="EMBL" id="CP048877">
    <property type="protein sequence ID" value="QIJ71755.1"/>
    <property type="molecule type" value="Genomic_DNA"/>
</dbReference>
<dbReference type="KEGG" id="tav:G4V39_05495"/>